<keyword evidence="1" id="KW-0732">Signal</keyword>
<name>A0ABX6V9P2_9GAMM</name>
<feature type="domain" description="Solute-binding protein family 3/N-terminal" evidence="2">
    <location>
        <begin position="37"/>
        <end position="249"/>
    </location>
</feature>
<reference evidence="3" key="1">
    <citation type="submission" date="2021-07" db="EMBL/GenBank/DDBJ databases">
        <title>Shewanella sp. YLB-07 whole genome sequence.</title>
        <authorList>
            <person name="Yu L."/>
        </authorList>
    </citation>
    <scope>NUCLEOTIDE SEQUENCE</scope>
    <source>
        <strain evidence="3">YLB-08</strain>
    </source>
</reference>
<accession>A0ABX6V9P2</accession>
<evidence type="ECO:0000313" key="3">
    <source>
        <dbReference type="EMBL" id="QPG59403.2"/>
    </source>
</evidence>
<protein>
    <submittedName>
        <fullName evidence="3">Transporter substrate-binding domain-containing protein</fullName>
    </submittedName>
</protein>
<organism evidence="3 4">
    <name type="scientific">Shewanella eurypsychrophilus</name>
    <dbReference type="NCBI Taxonomy" id="2593656"/>
    <lineage>
        <taxon>Bacteria</taxon>
        <taxon>Pseudomonadati</taxon>
        <taxon>Pseudomonadota</taxon>
        <taxon>Gammaproteobacteria</taxon>
        <taxon>Alteromonadales</taxon>
        <taxon>Shewanellaceae</taxon>
        <taxon>Shewanella</taxon>
    </lineage>
</organism>
<dbReference type="PANTHER" id="PTHR38834">
    <property type="entry name" value="PERIPLASMIC SUBSTRATE BINDING PROTEIN FAMILY 3"/>
    <property type="match status" value="1"/>
</dbReference>
<keyword evidence="4" id="KW-1185">Reference proteome</keyword>
<dbReference type="Proteomes" id="UP000316416">
    <property type="component" value="Chromosome"/>
</dbReference>
<evidence type="ECO:0000259" key="2">
    <source>
        <dbReference type="Pfam" id="PF00497"/>
    </source>
</evidence>
<gene>
    <name evidence="3" type="ORF">FM038_019950</name>
</gene>
<dbReference type="PROSITE" id="PS51257">
    <property type="entry name" value="PROKAR_LIPOPROTEIN"/>
    <property type="match status" value="1"/>
</dbReference>
<evidence type="ECO:0000313" key="4">
    <source>
        <dbReference type="Proteomes" id="UP000316416"/>
    </source>
</evidence>
<dbReference type="Gene3D" id="3.40.190.10">
    <property type="entry name" value="Periplasmic binding protein-like II"/>
    <property type="match status" value="2"/>
</dbReference>
<dbReference type="RefSeq" id="WP_185965721.1">
    <property type="nucleotide sequence ID" value="NZ_CP045503.2"/>
</dbReference>
<evidence type="ECO:0000256" key="1">
    <source>
        <dbReference type="SAM" id="SignalP"/>
    </source>
</evidence>
<feature type="chain" id="PRO_5045933788" evidence="1">
    <location>
        <begin position="30"/>
        <end position="269"/>
    </location>
</feature>
<proteinExistence type="predicted"/>
<sequence>MVKPICVLRRTLPFIALLVSCIISTAVYAKEDPLKLVSNEYPPFYSNQLPNYGVVSHLIHESLLRANLSVTHRFFPFSRAVLLTKAGYADGIVGIWFRQSREEWVEYSQPLLSVQVVLYKRIDRDISFDQLSDLKQYIIGVGRGYANPAAFDEAGLTTEEGSSDSENLKKLHLGRTDLILISQGVAEFLISQNAIDYRDEFEVIGAPFSVELFHFGVSRNRRDHKEIIKQFNNGLNEMKQDGSVERILKLHGFETNAYWQQELKQGPRN</sequence>
<dbReference type="Pfam" id="PF00497">
    <property type="entry name" value="SBP_bac_3"/>
    <property type="match status" value="1"/>
</dbReference>
<feature type="signal peptide" evidence="1">
    <location>
        <begin position="1"/>
        <end position="29"/>
    </location>
</feature>
<dbReference type="PANTHER" id="PTHR38834:SF3">
    <property type="entry name" value="SOLUTE-BINDING PROTEIN FAMILY 3_N-TERMINAL DOMAIN-CONTAINING PROTEIN"/>
    <property type="match status" value="1"/>
</dbReference>
<dbReference type="EMBL" id="CP045503">
    <property type="protein sequence ID" value="QPG59403.2"/>
    <property type="molecule type" value="Genomic_DNA"/>
</dbReference>
<dbReference type="InterPro" id="IPR001638">
    <property type="entry name" value="Solute-binding_3/MltF_N"/>
</dbReference>
<dbReference type="SUPFAM" id="SSF53850">
    <property type="entry name" value="Periplasmic binding protein-like II"/>
    <property type="match status" value="1"/>
</dbReference>